<evidence type="ECO:0000256" key="1">
    <source>
        <dbReference type="SAM" id="MobiDB-lite"/>
    </source>
</evidence>
<accession>A0A9W6ZQ61</accession>
<organism evidence="2 3">
    <name type="scientific">Triparma retinervis</name>
    <dbReference type="NCBI Taxonomy" id="2557542"/>
    <lineage>
        <taxon>Eukaryota</taxon>
        <taxon>Sar</taxon>
        <taxon>Stramenopiles</taxon>
        <taxon>Ochrophyta</taxon>
        <taxon>Bolidophyceae</taxon>
        <taxon>Parmales</taxon>
        <taxon>Triparmaceae</taxon>
        <taxon>Triparma</taxon>
    </lineage>
</organism>
<gene>
    <name evidence="2" type="ORF">TrRE_jg10271</name>
</gene>
<dbReference type="Proteomes" id="UP001165082">
    <property type="component" value="Unassembled WGS sequence"/>
</dbReference>
<keyword evidence="3" id="KW-1185">Reference proteome</keyword>
<reference evidence="2" key="1">
    <citation type="submission" date="2022-07" db="EMBL/GenBank/DDBJ databases">
        <title>Genome analysis of Parmales, a sister group of diatoms, reveals the evolutionary specialization of diatoms from phago-mixotrophs to photoautotrophs.</title>
        <authorList>
            <person name="Ban H."/>
            <person name="Sato S."/>
            <person name="Yoshikawa S."/>
            <person name="Kazumasa Y."/>
            <person name="Nakamura Y."/>
            <person name="Ichinomiya M."/>
            <person name="Saitoh K."/>
            <person name="Sato N."/>
            <person name="Blanc-Mathieu R."/>
            <person name="Endo H."/>
            <person name="Kuwata A."/>
            <person name="Ogata H."/>
        </authorList>
    </citation>
    <scope>NUCLEOTIDE SEQUENCE</scope>
</reference>
<sequence length="20" mass="2286">MSDHGSEHGETDTKERVLEE</sequence>
<feature type="non-terminal residue" evidence="2">
    <location>
        <position position="20"/>
    </location>
</feature>
<comment type="caution">
    <text evidence="2">The sequence shown here is derived from an EMBL/GenBank/DDBJ whole genome shotgun (WGS) entry which is preliminary data.</text>
</comment>
<evidence type="ECO:0000313" key="2">
    <source>
        <dbReference type="EMBL" id="GMH55133.1"/>
    </source>
</evidence>
<dbReference type="EMBL" id="BRXZ01004780">
    <property type="protein sequence ID" value="GMH55133.1"/>
    <property type="molecule type" value="Genomic_DNA"/>
</dbReference>
<feature type="region of interest" description="Disordered" evidence="1">
    <location>
        <begin position="1"/>
        <end position="20"/>
    </location>
</feature>
<evidence type="ECO:0000313" key="3">
    <source>
        <dbReference type="Proteomes" id="UP001165082"/>
    </source>
</evidence>
<proteinExistence type="predicted"/>
<name>A0A9W6ZQ61_9STRA</name>
<dbReference type="AlphaFoldDB" id="A0A9W6ZQ61"/>
<protein>
    <submittedName>
        <fullName evidence="2">Uncharacterized protein</fullName>
    </submittedName>
</protein>